<feature type="compositionally biased region" description="Low complexity" evidence="1">
    <location>
        <begin position="402"/>
        <end position="413"/>
    </location>
</feature>
<feature type="region of interest" description="Disordered" evidence="1">
    <location>
        <begin position="115"/>
        <end position="137"/>
    </location>
</feature>
<reference evidence="3" key="2">
    <citation type="submission" date="2015-01" db="EMBL/GenBank/DDBJ databases">
        <title>Evolutionary Origins and Diversification of the Mycorrhizal Mutualists.</title>
        <authorList>
            <consortium name="DOE Joint Genome Institute"/>
            <consortium name="Mycorrhizal Genomics Consortium"/>
            <person name="Kohler A."/>
            <person name="Kuo A."/>
            <person name="Nagy L.G."/>
            <person name="Floudas D."/>
            <person name="Copeland A."/>
            <person name="Barry K.W."/>
            <person name="Cichocki N."/>
            <person name="Veneault-Fourrey C."/>
            <person name="LaButti K."/>
            <person name="Lindquist E.A."/>
            <person name="Lipzen A."/>
            <person name="Lundell T."/>
            <person name="Morin E."/>
            <person name="Murat C."/>
            <person name="Riley R."/>
            <person name="Ohm R."/>
            <person name="Sun H."/>
            <person name="Tunlid A."/>
            <person name="Henrissat B."/>
            <person name="Grigoriev I.V."/>
            <person name="Hibbett D.S."/>
            <person name="Martin F."/>
        </authorList>
    </citation>
    <scope>NUCLEOTIDE SEQUENCE [LARGE SCALE GENOMIC DNA]</scope>
    <source>
        <strain evidence="3">F 1598</strain>
    </source>
</reference>
<evidence type="ECO:0000313" key="2">
    <source>
        <dbReference type="EMBL" id="KIM85769.1"/>
    </source>
</evidence>
<name>A0A0C3G1Q8_PILCF</name>
<dbReference type="HOGENOM" id="CLU_027666_0_0_1"/>
<feature type="region of interest" description="Disordered" evidence="1">
    <location>
        <begin position="597"/>
        <end position="707"/>
    </location>
</feature>
<protein>
    <submittedName>
        <fullName evidence="2">Uncharacterized protein</fullName>
    </submittedName>
</protein>
<dbReference type="AlphaFoldDB" id="A0A0C3G1Q8"/>
<feature type="compositionally biased region" description="Low complexity" evidence="1">
    <location>
        <begin position="202"/>
        <end position="216"/>
    </location>
</feature>
<feature type="compositionally biased region" description="Basic and acidic residues" evidence="1">
    <location>
        <begin position="633"/>
        <end position="660"/>
    </location>
</feature>
<feature type="region of interest" description="Disordered" evidence="1">
    <location>
        <begin position="172"/>
        <end position="377"/>
    </location>
</feature>
<feature type="compositionally biased region" description="Low complexity" evidence="1">
    <location>
        <begin position="14"/>
        <end position="29"/>
    </location>
</feature>
<evidence type="ECO:0000313" key="3">
    <source>
        <dbReference type="Proteomes" id="UP000054166"/>
    </source>
</evidence>
<feature type="compositionally biased region" description="Basic and acidic residues" evidence="1">
    <location>
        <begin position="115"/>
        <end position="135"/>
    </location>
</feature>
<reference evidence="2 3" key="1">
    <citation type="submission" date="2014-04" db="EMBL/GenBank/DDBJ databases">
        <authorList>
            <consortium name="DOE Joint Genome Institute"/>
            <person name="Kuo A."/>
            <person name="Tarkka M."/>
            <person name="Buscot F."/>
            <person name="Kohler A."/>
            <person name="Nagy L.G."/>
            <person name="Floudas D."/>
            <person name="Copeland A."/>
            <person name="Barry K.W."/>
            <person name="Cichocki N."/>
            <person name="Veneault-Fourrey C."/>
            <person name="LaButti K."/>
            <person name="Lindquist E.A."/>
            <person name="Lipzen A."/>
            <person name="Lundell T."/>
            <person name="Morin E."/>
            <person name="Murat C."/>
            <person name="Sun H."/>
            <person name="Tunlid A."/>
            <person name="Henrissat B."/>
            <person name="Grigoriev I.V."/>
            <person name="Hibbett D.S."/>
            <person name="Martin F."/>
            <person name="Nordberg H.P."/>
            <person name="Cantor M.N."/>
            <person name="Hua S.X."/>
        </authorList>
    </citation>
    <scope>NUCLEOTIDE SEQUENCE [LARGE SCALE GENOMIC DNA]</scope>
    <source>
        <strain evidence="2 3">F 1598</strain>
    </source>
</reference>
<feature type="compositionally biased region" description="Polar residues" evidence="1">
    <location>
        <begin position="40"/>
        <end position="51"/>
    </location>
</feature>
<sequence>MPNTQLISNRKNPSNTSASTSTTTTPTQSRIVPQLPSPPETLNSTSQSPTRPAQPVDEDPSSSQSSTYQRGRPESRYPTSLGPGRVPLHRRGTSKTYERLEDLLREAGYKETRVFTPETERAEAEAEERKERELRGGGSVRGGVGAVVGFLTGLMSRTPSLARDADAVTKADLSSGLRRIPPLQQEYSPPPSPLAHKQQLKSSKGTSISSHSHSPSVTTPAFTSSAESLTRSSRGPSSNLGRTYSITSPNSTSDSTPRANRQVLSSSTHPHGTTRLRPPPSTPSNQKPQTYAQASKARAYLRHMASAPSIQPSSSSTRPPTVRHSSSRYIGRGGSRSGYPKGTMVLDDSDVEGEDAFMGRRGNGEGEDESDIHGRPPLPRTWLENVARAILFGGAGAHAGTPSPFSPSRSHPQSPRPRLETLQMSPALSSKSALSDQINVPQIVVRKDLAPPFLCAQVAARRTPSETRVSRTRVVCRSAPPSRSGSRVCGGRDVDVDVKSRAARGAEETIGGVLLGKEKHKLRKGDKNKGKARGRDGVPSLARTQAQDDEWSSVRGSDWEMVASSSSDEDEGELDLARLLVPPKRQNSIRSLRRHLHGPIQPSANQGTSSSSTHSESRSATGNVRGRNGSRRAGWDREHRDHDEDGGEDWRRGMLGRDRNSLTTKHGGGIGDEGEIFDESFHGAETTGSGTGTKRRRGIPGTWATES</sequence>
<feature type="region of interest" description="Disordered" evidence="1">
    <location>
        <begin position="1"/>
        <end position="99"/>
    </location>
</feature>
<feature type="compositionally biased region" description="Low complexity" evidence="1">
    <location>
        <begin position="608"/>
        <end position="621"/>
    </location>
</feature>
<feature type="compositionally biased region" description="Polar residues" evidence="1">
    <location>
        <begin position="1"/>
        <end position="13"/>
    </location>
</feature>
<dbReference type="Proteomes" id="UP000054166">
    <property type="component" value="Unassembled WGS sequence"/>
</dbReference>
<evidence type="ECO:0000256" key="1">
    <source>
        <dbReference type="SAM" id="MobiDB-lite"/>
    </source>
</evidence>
<dbReference type="InParanoid" id="A0A0C3G1Q8"/>
<dbReference type="OrthoDB" id="2536714at2759"/>
<feature type="compositionally biased region" description="Low complexity" evidence="1">
    <location>
        <begin position="306"/>
        <end position="330"/>
    </location>
</feature>
<accession>A0A0C3G1Q8</accession>
<feature type="compositionally biased region" description="Polar residues" evidence="1">
    <location>
        <begin position="217"/>
        <end position="271"/>
    </location>
</feature>
<keyword evidence="3" id="KW-1185">Reference proteome</keyword>
<organism evidence="2 3">
    <name type="scientific">Piloderma croceum (strain F 1598)</name>
    <dbReference type="NCBI Taxonomy" id="765440"/>
    <lineage>
        <taxon>Eukaryota</taxon>
        <taxon>Fungi</taxon>
        <taxon>Dikarya</taxon>
        <taxon>Basidiomycota</taxon>
        <taxon>Agaricomycotina</taxon>
        <taxon>Agaricomycetes</taxon>
        <taxon>Agaricomycetidae</taxon>
        <taxon>Atheliales</taxon>
        <taxon>Atheliaceae</taxon>
        <taxon>Piloderma</taxon>
    </lineage>
</organism>
<dbReference type="STRING" id="765440.A0A0C3G1Q8"/>
<feature type="region of interest" description="Disordered" evidence="1">
    <location>
        <begin position="519"/>
        <end position="573"/>
    </location>
</feature>
<gene>
    <name evidence="2" type="ORF">PILCRDRAFT_816974</name>
</gene>
<dbReference type="EMBL" id="KN832984">
    <property type="protein sequence ID" value="KIM85769.1"/>
    <property type="molecule type" value="Genomic_DNA"/>
</dbReference>
<proteinExistence type="predicted"/>
<feature type="region of interest" description="Disordered" evidence="1">
    <location>
        <begin position="395"/>
        <end position="419"/>
    </location>
</feature>
<feature type="compositionally biased region" description="Basic and acidic residues" evidence="1">
    <location>
        <begin position="525"/>
        <end position="536"/>
    </location>
</feature>